<reference evidence="4" key="1">
    <citation type="journal article" date="2019" name="Int. J. Syst. Evol. Microbiol.">
        <title>The Global Catalogue of Microorganisms (GCM) 10K type strain sequencing project: providing services to taxonomists for standard genome sequencing and annotation.</title>
        <authorList>
            <consortium name="The Broad Institute Genomics Platform"/>
            <consortium name="The Broad Institute Genome Sequencing Center for Infectious Disease"/>
            <person name="Wu L."/>
            <person name="Ma J."/>
        </authorList>
    </citation>
    <scope>NUCLEOTIDE SEQUENCE [LARGE SCALE GENOMIC DNA]</scope>
    <source>
        <strain evidence="4">JCM 16544</strain>
    </source>
</reference>
<feature type="transmembrane region" description="Helical" evidence="2">
    <location>
        <begin position="12"/>
        <end position="31"/>
    </location>
</feature>
<accession>A0ABP7A7Q9</accession>
<feature type="transmembrane region" description="Helical" evidence="2">
    <location>
        <begin position="43"/>
        <end position="66"/>
    </location>
</feature>
<comment type="caution">
    <text evidence="3">The sequence shown here is derived from an EMBL/GenBank/DDBJ whole genome shotgun (WGS) entry which is preliminary data.</text>
</comment>
<dbReference type="Pfam" id="PF19700">
    <property type="entry name" value="DUF6198"/>
    <property type="match status" value="1"/>
</dbReference>
<dbReference type="PANTHER" id="PTHR40078">
    <property type="entry name" value="INTEGRAL MEMBRANE PROTEIN-RELATED"/>
    <property type="match status" value="1"/>
</dbReference>
<feature type="transmembrane region" description="Helical" evidence="2">
    <location>
        <begin position="171"/>
        <end position="191"/>
    </location>
</feature>
<keyword evidence="2" id="KW-0812">Transmembrane</keyword>
<evidence type="ECO:0000256" key="1">
    <source>
        <dbReference type="SAM" id="MobiDB-lite"/>
    </source>
</evidence>
<organism evidence="3 4">
    <name type="scientific">Microbacterium awajiense</name>
    <dbReference type="NCBI Taxonomy" id="415214"/>
    <lineage>
        <taxon>Bacteria</taxon>
        <taxon>Bacillati</taxon>
        <taxon>Actinomycetota</taxon>
        <taxon>Actinomycetes</taxon>
        <taxon>Micrococcales</taxon>
        <taxon>Microbacteriaceae</taxon>
        <taxon>Microbacterium</taxon>
    </lineage>
</organism>
<dbReference type="InterPro" id="IPR038750">
    <property type="entry name" value="YczE/YyaS-like"/>
</dbReference>
<dbReference type="EMBL" id="BAAAYU010000001">
    <property type="protein sequence ID" value="GAA3626624.1"/>
    <property type="molecule type" value="Genomic_DNA"/>
</dbReference>
<feature type="transmembrane region" description="Helical" evidence="2">
    <location>
        <begin position="145"/>
        <end position="165"/>
    </location>
</feature>
<dbReference type="PANTHER" id="PTHR40078:SF1">
    <property type="entry name" value="INTEGRAL MEMBRANE PROTEIN"/>
    <property type="match status" value="1"/>
</dbReference>
<dbReference type="Proteomes" id="UP001501697">
    <property type="component" value="Unassembled WGS sequence"/>
</dbReference>
<evidence type="ECO:0000256" key="2">
    <source>
        <dbReference type="SAM" id="Phobius"/>
    </source>
</evidence>
<proteinExistence type="predicted"/>
<sequence>MDGHMSRRVLQLLFGLILYGVGCALTVEAGLGVDPWTVLAEGISLHTGIGIGWVTNLIGFAVLLLWIPLRQRPGAGTLANILLVGTAMQFALWIIPPLSGTILQFAVLLGGIALVAIASGLYIGAHFGPGPRDGLMTGLHSRLGWPIWVCRAVVELIVLAAGWLLGGTVGIGTVLFAALIGPGVHLALPLLDTRREKVSARGTAASRSPASYAHGAPSSPRPWTDTFRSRHRHPPS</sequence>
<keyword evidence="2" id="KW-0472">Membrane</keyword>
<feature type="transmembrane region" description="Helical" evidence="2">
    <location>
        <begin position="78"/>
        <end position="96"/>
    </location>
</feature>
<protein>
    <submittedName>
        <fullName evidence="3">Membrane protein</fullName>
    </submittedName>
</protein>
<evidence type="ECO:0000313" key="4">
    <source>
        <dbReference type="Proteomes" id="UP001501697"/>
    </source>
</evidence>
<keyword evidence="4" id="KW-1185">Reference proteome</keyword>
<feature type="region of interest" description="Disordered" evidence="1">
    <location>
        <begin position="200"/>
        <end position="236"/>
    </location>
</feature>
<keyword evidence="2" id="KW-1133">Transmembrane helix</keyword>
<name>A0ABP7A7Q9_9MICO</name>
<evidence type="ECO:0000313" key="3">
    <source>
        <dbReference type="EMBL" id="GAA3626624.1"/>
    </source>
</evidence>
<gene>
    <name evidence="3" type="ORF">GCM10022200_06220</name>
</gene>
<feature type="transmembrane region" description="Helical" evidence="2">
    <location>
        <begin position="102"/>
        <end position="124"/>
    </location>
</feature>